<organism evidence="1 2">
    <name type="scientific">Arcicella aurantiaca</name>
    <dbReference type="NCBI Taxonomy" id="591202"/>
    <lineage>
        <taxon>Bacteria</taxon>
        <taxon>Pseudomonadati</taxon>
        <taxon>Bacteroidota</taxon>
        <taxon>Cytophagia</taxon>
        <taxon>Cytophagales</taxon>
        <taxon>Flectobacillaceae</taxon>
        <taxon>Arcicella</taxon>
    </lineage>
</organism>
<evidence type="ECO:0000313" key="1">
    <source>
        <dbReference type="EMBL" id="PWK20297.1"/>
    </source>
</evidence>
<name>A0A316DPY1_9BACT</name>
<protein>
    <submittedName>
        <fullName evidence="1">Uncharacterized protein</fullName>
    </submittedName>
</protein>
<evidence type="ECO:0000313" key="2">
    <source>
        <dbReference type="Proteomes" id="UP000245489"/>
    </source>
</evidence>
<proteinExistence type="predicted"/>
<reference evidence="1 2" key="1">
    <citation type="submission" date="2018-05" db="EMBL/GenBank/DDBJ databases">
        <title>Genomic Encyclopedia of Archaeal and Bacterial Type Strains, Phase II (KMG-II): from individual species to whole genera.</title>
        <authorList>
            <person name="Goeker M."/>
        </authorList>
    </citation>
    <scope>NUCLEOTIDE SEQUENCE [LARGE SCALE GENOMIC DNA]</scope>
    <source>
        <strain evidence="1 2">DSM 22214</strain>
    </source>
</reference>
<dbReference type="Proteomes" id="UP000245489">
    <property type="component" value="Unassembled WGS sequence"/>
</dbReference>
<accession>A0A316DPY1</accession>
<gene>
    <name evidence="1" type="ORF">LV89_03840</name>
</gene>
<dbReference type="RefSeq" id="WP_109744509.1">
    <property type="nucleotide sequence ID" value="NZ_QGGO01000025.1"/>
</dbReference>
<sequence>MKIDNQIPEMTFEVNSGRKTELHRIVYIEYQNGKPHEVITDNFDGFMAFFDFEEDCHSSDEFMFFESGGGGKITEIQAPHYDESCGIASYWIHPEANFKEGRFPINCVQLDAPIQYNGNSNPFENGRKVYSLDYCKFCDKFYDEYGCEEHFDDTDDEGNLKYFDGSLVYD</sequence>
<keyword evidence="2" id="KW-1185">Reference proteome</keyword>
<dbReference type="AlphaFoldDB" id="A0A316DPY1"/>
<comment type="caution">
    <text evidence="1">The sequence shown here is derived from an EMBL/GenBank/DDBJ whole genome shotgun (WGS) entry which is preliminary data.</text>
</comment>
<dbReference type="EMBL" id="QGGO01000025">
    <property type="protein sequence ID" value="PWK20297.1"/>
    <property type="molecule type" value="Genomic_DNA"/>
</dbReference>